<dbReference type="InterPro" id="IPR001917">
    <property type="entry name" value="Aminotrans_II_pyridoxalP_BS"/>
</dbReference>
<evidence type="ECO:0000256" key="9">
    <source>
        <dbReference type="ARBA" id="ARBA00032610"/>
    </source>
</evidence>
<evidence type="ECO:0000259" key="13">
    <source>
        <dbReference type="Pfam" id="PF00155"/>
    </source>
</evidence>
<dbReference type="AlphaFoldDB" id="A0A356LJF7"/>
<dbReference type="InterPro" id="IPR015422">
    <property type="entry name" value="PyrdxlP-dep_Trfase_small"/>
</dbReference>
<reference evidence="14 15" key="1">
    <citation type="journal article" date="2018" name="Nat. Biotechnol.">
        <title>A standardized bacterial taxonomy based on genome phylogeny substantially revises the tree of life.</title>
        <authorList>
            <person name="Parks D.H."/>
            <person name="Chuvochina M."/>
            <person name="Waite D.W."/>
            <person name="Rinke C."/>
            <person name="Skarshewski A."/>
            <person name="Chaumeil P.A."/>
            <person name="Hugenholtz P."/>
        </authorList>
    </citation>
    <scope>NUCLEOTIDE SEQUENCE [LARGE SCALE GENOMIC DNA]</scope>
    <source>
        <strain evidence="14">UBA10707</strain>
    </source>
</reference>
<evidence type="ECO:0000256" key="12">
    <source>
        <dbReference type="RuleBase" id="RU003693"/>
    </source>
</evidence>
<evidence type="ECO:0000313" key="15">
    <source>
        <dbReference type="Proteomes" id="UP000264036"/>
    </source>
</evidence>
<proteinExistence type="inferred from homology"/>
<dbReference type="GO" id="GO:0008710">
    <property type="term" value="F:8-amino-7-oxononanoate synthase activity"/>
    <property type="evidence" value="ECO:0007669"/>
    <property type="project" value="UniProtKB-EC"/>
</dbReference>
<dbReference type="InterPro" id="IPR015424">
    <property type="entry name" value="PyrdxlP-dep_Trfase"/>
</dbReference>
<comment type="catalytic activity">
    <reaction evidence="11">
        <text>6-carboxyhexanoyl-[ACP] + L-alanine + H(+) = (8S)-8-amino-7-oxononanoate + holo-[ACP] + CO2</text>
        <dbReference type="Rhea" id="RHEA:42288"/>
        <dbReference type="Rhea" id="RHEA-COMP:9685"/>
        <dbReference type="Rhea" id="RHEA-COMP:9955"/>
        <dbReference type="ChEBI" id="CHEBI:15378"/>
        <dbReference type="ChEBI" id="CHEBI:16526"/>
        <dbReference type="ChEBI" id="CHEBI:57972"/>
        <dbReference type="ChEBI" id="CHEBI:64479"/>
        <dbReference type="ChEBI" id="CHEBI:78846"/>
        <dbReference type="ChEBI" id="CHEBI:149468"/>
        <dbReference type="EC" id="2.3.1.47"/>
    </reaction>
</comment>
<evidence type="ECO:0000256" key="11">
    <source>
        <dbReference type="ARBA" id="ARBA00047715"/>
    </source>
</evidence>
<evidence type="ECO:0000256" key="1">
    <source>
        <dbReference type="ARBA" id="ARBA00001933"/>
    </source>
</evidence>
<evidence type="ECO:0000256" key="10">
    <source>
        <dbReference type="ARBA" id="ARBA00033381"/>
    </source>
</evidence>
<dbReference type="EMBL" id="DOEK01000035">
    <property type="protein sequence ID" value="HBP31044.1"/>
    <property type="molecule type" value="Genomic_DNA"/>
</dbReference>
<comment type="cofactor">
    <cofactor evidence="1 12">
        <name>pyridoxal 5'-phosphate</name>
        <dbReference type="ChEBI" id="CHEBI:597326"/>
    </cofactor>
</comment>
<comment type="caution">
    <text evidence="14">The sequence shown here is derived from an EMBL/GenBank/DDBJ whole genome shotgun (WGS) entry which is preliminary data.</text>
</comment>
<protein>
    <recommendedName>
        <fullName evidence="5">8-amino-7-oxononanoate synthase</fullName>
        <ecNumber evidence="5">2.3.1.47</ecNumber>
    </recommendedName>
    <alternativeName>
        <fullName evidence="9">7-keto-8-amino-pelargonic acid synthase</fullName>
    </alternativeName>
    <alternativeName>
        <fullName evidence="10">8-amino-7-ketopelargonate synthase</fullName>
    </alternativeName>
</protein>
<evidence type="ECO:0000256" key="5">
    <source>
        <dbReference type="ARBA" id="ARBA00013187"/>
    </source>
</evidence>
<evidence type="ECO:0000256" key="2">
    <source>
        <dbReference type="ARBA" id="ARBA00004746"/>
    </source>
</evidence>
<keyword evidence="8 12" id="KW-0663">Pyridoxal phosphate</keyword>
<gene>
    <name evidence="14" type="ORF">DD666_16725</name>
</gene>
<dbReference type="Gene3D" id="3.40.640.10">
    <property type="entry name" value="Type I PLP-dependent aspartate aminotransferase-like (Major domain)"/>
    <property type="match status" value="1"/>
</dbReference>
<evidence type="ECO:0000313" key="14">
    <source>
        <dbReference type="EMBL" id="HBP31044.1"/>
    </source>
</evidence>
<feature type="domain" description="Aminotransferase class I/classII large" evidence="13">
    <location>
        <begin position="30"/>
        <end position="375"/>
    </location>
</feature>
<dbReference type="GO" id="GO:0030170">
    <property type="term" value="F:pyridoxal phosphate binding"/>
    <property type="evidence" value="ECO:0007669"/>
    <property type="project" value="InterPro"/>
</dbReference>
<dbReference type="EC" id="2.3.1.47" evidence="5"/>
<dbReference type="Proteomes" id="UP000264036">
    <property type="component" value="Unassembled WGS sequence"/>
</dbReference>
<dbReference type="PROSITE" id="PS00599">
    <property type="entry name" value="AA_TRANSFER_CLASS_2"/>
    <property type="match status" value="1"/>
</dbReference>
<dbReference type="InterPro" id="IPR050087">
    <property type="entry name" value="AON_synthase_class-II"/>
</dbReference>
<dbReference type="SUPFAM" id="SSF53383">
    <property type="entry name" value="PLP-dependent transferases"/>
    <property type="match status" value="1"/>
</dbReference>
<keyword evidence="7" id="KW-0093">Biotin biosynthesis</keyword>
<evidence type="ECO:0000256" key="8">
    <source>
        <dbReference type="ARBA" id="ARBA00022898"/>
    </source>
</evidence>
<dbReference type="PANTHER" id="PTHR13693:SF100">
    <property type="entry name" value="8-AMINO-7-OXONONANOATE SYNTHASE"/>
    <property type="match status" value="1"/>
</dbReference>
<keyword evidence="6" id="KW-0808">Transferase</keyword>
<accession>A0A356LJF7</accession>
<name>A0A356LJF7_9BURK</name>
<sequence length="386" mass="41821">MYHFYDQYCVEQAAKSRLRALPQVDLPVSLDFSSNDYLGLATHPDVVNAAIEAARQCGAGSTGSRLLSGNYSLIESFERQIAQSKHTEAALIFSSGYQANMTVLASLLSQRVLPAAPIVFFDRLNHSSLYNAMFLSGAEYVLFERNDMADLRRQLQKYRVASRPAFIVTETVHGMEADLLPIADVVDIAASYNCFLYLDEAHATGLYGPQGYGLSTTVDLSPVPHMVMGTFSKAIGGAGAYIACNTIMQQFMLNRTAGFIYSTAPSPMSVAAAAKAWSMVPALAAQRQQVFAMADLLRQLLRARGLTVMGDGTNIVPVCLGDESDTLALKKVLLEEGMMVSAIRPPTVPTGTSRLRIAINALHDSDSVNQLAQAIVQHLSRPATRS</sequence>
<dbReference type="Pfam" id="PF00155">
    <property type="entry name" value="Aminotran_1_2"/>
    <property type="match status" value="1"/>
</dbReference>
<evidence type="ECO:0000256" key="4">
    <source>
        <dbReference type="ARBA" id="ARBA00011738"/>
    </source>
</evidence>
<comment type="pathway">
    <text evidence="2">Cofactor biosynthesis; biotin biosynthesis.</text>
</comment>
<dbReference type="GO" id="GO:0009102">
    <property type="term" value="P:biotin biosynthetic process"/>
    <property type="evidence" value="ECO:0007669"/>
    <property type="project" value="UniProtKB-KW"/>
</dbReference>
<comment type="similarity">
    <text evidence="3">Belongs to the class-II pyridoxal-phosphate-dependent aminotransferase family. BioF subfamily.</text>
</comment>
<dbReference type="PANTHER" id="PTHR13693">
    <property type="entry name" value="CLASS II AMINOTRANSFERASE/8-AMINO-7-OXONONANOATE SYNTHASE"/>
    <property type="match status" value="1"/>
</dbReference>
<organism evidence="14 15">
    <name type="scientific">Advenella kashmirensis</name>
    <dbReference type="NCBI Taxonomy" id="310575"/>
    <lineage>
        <taxon>Bacteria</taxon>
        <taxon>Pseudomonadati</taxon>
        <taxon>Pseudomonadota</taxon>
        <taxon>Betaproteobacteria</taxon>
        <taxon>Burkholderiales</taxon>
        <taxon>Alcaligenaceae</taxon>
    </lineage>
</organism>
<dbReference type="InterPro" id="IPR015421">
    <property type="entry name" value="PyrdxlP-dep_Trfase_major"/>
</dbReference>
<evidence type="ECO:0000256" key="7">
    <source>
        <dbReference type="ARBA" id="ARBA00022756"/>
    </source>
</evidence>
<evidence type="ECO:0000256" key="3">
    <source>
        <dbReference type="ARBA" id="ARBA00010008"/>
    </source>
</evidence>
<evidence type="ECO:0000256" key="6">
    <source>
        <dbReference type="ARBA" id="ARBA00022679"/>
    </source>
</evidence>
<dbReference type="Gene3D" id="3.90.1150.10">
    <property type="entry name" value="Aspartate Aminotransferase, domain 1"/>
    <property type="match status" value="1"/>
</dbReference>
<dbReference type="InterPro" id="IPR004839">
    <property type="entry name" value="Aminotransferase_I/II_large"/>
</dbReference>
<comment type="subunit">
    <text evidence="4">Homodimer.</text>
</comment>